<sequence length="677" mass="77987">MCSVRNLRLNLQGLMIKIKHWEHSLVASLNLLQEESNQPQKQKLKSVSLPTKNLFMKKNTTAIAFATLIFLFFATACKSTIEEKATKEMKKNEKKVVYQVFTRLFGNTNTSNKPWGTKEENGVGKFSDFTDKALEEIRDLGVTHIWFTGVPHHALVNDYTAFGISNDDPEVVKGRAGSPYAVKDYYNVNPDLAENPENRLQEFKDLVERTHKHGLKVIIDIVPNHVARKYESVSKPKGVKGFGEDDDTSVAYHVNNNFYYNPNETFELPNYATGYEPLGGEKHPLIDGKFHEFPAKWTGNGSRKSKPDFNDWYETVKLNFGVRPDGIKDFPELSDDFNDKNHHEHYQFWKDKTVPNTWIKFRDIALFWLDLGVDGFRFDMAEMVPVEFWSYLNSNIKNKNPEAFLLAEIYNPKAYRDYIHKGKMDYLYDKVQLYDTLRDIVSYGRSTDAIAPIQHELADIAKNMLHFLENHDEQRIASPEFAGYPEKAKPAMTVSTLISDAPIMIYFGQEVGEKGAEKGGFGSPSRTSIFDYVGVPAHQRWMNNKQFDGGQLSDNEKHLRDFYKRLLHIPVTGFYADIHKYNRENTEFYNDKVYAFVRGDEENQWIIIVNFSESDSFGFDLQIPQFIIGSWFLNDGNYSLTDDLYQTKQTTLNVANGFGKMRVDIAPLESLVFKVKK</sequence>
<dbReference type="PANTHER" id="PTHR10357:SF205">
    <property type="entry name" value="O-GLYCOSYL HYDROLASE FAMILY 13"/>
    <property type="match status" value="1"/>
</dbReference>
<keyword evidence="3" id="KW-1185">Reference proteome</keyword>
<dbReference type="SUPFAM" id="SSF51445">
    <property type="entry name" value="(Trans)glycosidases"/>
    <property type="match status" value="1"/>
</dbReference>
<feature type="domain" description="Glycosyl hydrolase family 13 catalytic" evidence="1">
    <location>
        <begin position="99"/>
        <end position="570"/>
    </location>
</feature>
<accession>A0A0B7I567</accession>
<dbReference type="CDD" id="cd11349">
    <property type="entry name" value="AmyAc_3"/>
    <property type="match status" value="1"/>
</dbReference>
<dbReference type="EC" id="3.2.1.1" evidence="2"/>
<evidence type="ECO:0000313" key="2">
    <source>
        <dbReference type="EMBL" id="CEN46765.1"/>
    </source>
</evidence>
<dbReference type="Gene3D" id="3.20.20.80">
    <property type="entry name" value="Glycosidases"/>
    <property type="match status" value="2"/>
</dbReference>
<keyword evidence="2" id="KW-0326">Glycosidase</keyword>
<dbReference type="GO" id="GO:0004556">
    <property type="term" value="F:alpha-amylase activity"/>
    <property type="evidence" value="ECO:0007669"/>
    <property type="project" value="UniProtKB-EC"/>
</dbReference>
<dbReference type="SMART" id="SM00642">
    <property type="entry name" value="Aamy"/>
    <property type="match status" value="1"/>
</dbReference>
<dbReference type="InterPro" id="IPR017853">
    <property type="entry name" value="GH"/>
</dbReference>
<protein>
    <submittedName>
        <fullName evidence="2">TvaII</fullName>
        <ecNumber evidence="2">3.2.1.1</ecNumber>
    </submittedName>
</protein>
<dbReference type="PANTHER" id="PTHR10357">
    <property type="entry name" value="ALPHA-AMYLASE FAMILY MEMBER"/>
    <property type="match status" value="1"/>
</dbReference>
<gene>
    <name evidence="2" type="ORF">CCAND38_370085</name>
</gene>
<dbReference type="GO" id="GO:0043169">
    <property type="term" value="F:cation binding"/>
    <property type="evidence" value="ECO:0007669"/>
    <property type="project" value="InterPro"/>
</dbReference>
<proteinExistence type="predicted"/>
<name>A0A0B7I567_9FLAO</name>
<evidence type="ECO:0000313" key="3">
    <source>
        <dbReference type="Proteomes" id="UP000045051"/>
    </source>
</evidence>
<dbReference type="InterPro" id="IPR006048">
    <property type="entry name" value="A-amylase/branching_C"/>
</dbReference>
<dbReference type="Proteomes" id="UP000045051">
    <property type="component" value="Unassembled WGS sequence"/>
</dbReference>
<reference evidence="2 3" key="1">
    <citation type="submission" date="2015-01" db="EMBL/GenBank/DDBJ databases">
        <authorList>
            <person name="Xiang T."/>
            <person name="Song Y."/>
            <person name="Huang L."/>
            <person name="Wang B."/>
            <person name="Wu P."/>
        </authorList>
    </citation>
    <scope>NUCLEOTIDE SEQUENCE [LARGE SCALE GENOMIC DNA]</scope>
    <source>
        <strain evidence="2 3">CcD38</strain>
    </source>
</reference>
<dbReference type="Pfam" id="PF00128">
    <property type="entry name" value="Alpha-amylase"/>
    <property type="match status" value="2"/>
</dbReference>
<dbReference type="AlphaFoldDB" id="A0A0B7I567"/>
<dbReference type="EMBL" id="CDOI01000148">
    <property type="protein sequence ID" value="CEN46765.1"/>
    <property type="molecule type" value="Genomic_DNA"/>
</dbReference>
<dbReference type="GO" id="GO:0009313">
    <property type="term" value="P:oligosaccharide catabolic process"/>
    <property type="evidence" value="ECO:0007669"/>
    <property type="project" value="TreeGrafter"/>
</dbReference>
<evidence type="ECO:0000259" key="1">
    <source>
        <dbReference type="SMART" id="SM00642"/>
    </source>
</evidence>
<organism evidence="2 3">
    <name type="scientific">Capnocytophaga canis</name>
    <dbReference type="NCBI Taxonomy" id="1848903"/>
    <lineage>
        <taxon>Bacteria</taxon>
        <taxon>Pseudomonadati</taxon>
        <taxon>Bacteroidota</taxon>
        <taxon>Flavobacteriia</taxon>
        <taxon>Flavobacteriales</taxon>
        <taxon>Flavobacteriaceae</taxon>
        <taxon>Capnocytophaga</taxon>
    </lineage>
</organism>
<dbReference type="InterPro" id="IPR006047">
    <property type="entry name" value="GH13_cat_dom"/>
</dbReference>
<dbReference type="Pfam" id="PF02806">
    <property type="entry name" value="Alpha-amylase_C"/>
    <property type="match status" value="1"/>
</dbReference>
<keyword evidence="2" id="KW-0378">Hydrolase</keyword>